<dbReference type="Proteomes" id="UP000184310">
    <property type="component" value="Unassembled WGS sequence"/>
</dbReference>
<dbReference type="STRING" id="1121302.SAMN02745163_03658"/>
<name>A0A1M6RSC2_9CLOT</name>
<keyword evidence="2" id="KW-1185">Reference proteome</keyword>
<dbReference type="EMBL" id="FQZB01000016">
    <property type="protein sequence ID" value="SHK35304.1"/>
    <property type="molecule type" value="Genomic_DNA"/>
</dbReference>
<protein>
    <submittedName>
        <fullName evidence="1">Uncharacterized protein</fullName>
    </submittedName>
</protein>
<dbReference type="AlphaFoldDB" id="A0A1M6RSC2"/>
<accession>A0A1M6RSC2</accession>
<organism evidence="1 2">
    <name type="scientific">Clostridium cavendishii DSM 21758</name>
    <dbReference type="NCBI Taxonomy" id="1121302"/>
    <lineage>
        <taxon>Bacteria</taxon>
        <taxon>Bacillati</taxon>
        <taxon>Bacillota</taxon>
        <taxon>Clostridia</taxon>
        <taxon>Eubacteriales</taxon>
        <taxon>Clostridiaceae</taxon>
        <taxon>Clostridium</taxon>
    </lineage>
</organism>
<evidence type="ECO:0000313" key="1">
    <source>
        <dbReference type="EMBL" id="SHK35304.1"/>
    </source>
</evidence>
<dbReference type="RefSeq" id="WP_072991382.1">
    <property type="nucleotide sequence ID" value="NZ_FQZB01000016.1"/>
</dbReference>
<sequence>MEDIIGKITEFTNGKTKVIITRVSSGEDKTKELLRAVMPECEITFKPELDEIIGVKNKYK</sequence>
<evidence type="ECO:0000313" key="2">
    <source>
        <dbReference type="Proteomes" id="UP000184310"/>
    </source>
</evidence>
<gene>
    <name evidence="1" type="ORF">SAMN02745163_03658</name>
</gene>
<proteinExistence type="predicted"/>
<reference evidence="1 2" key="1">
    <citation type="submission" date="2016-11" db="EMBL/GenBank/DDBJ databases">
        <authorList>
            <person name="Jaros S."/>
            <person name="Januszkiewicz K."/>
            <person name="Wedrychowicz H."/>
        </authorList>
    </citation>
    <scope>NUCLEOTIDE SEQUENCE [LARGE SCALE GENOMIC DNA]</scope>
    <source>
        <strain evidence="1 2">DSM 21758</strain>
    </source>
</reference>